<dbReference type="PROSITE" id="PS00894">
    <property type="entry name" value="HTH_DEOR_1"/>
    <property type="match status" value="1"/>
</dbReference>
<dbReference type="InterPro" id="IPR011991">
    <property type="entry name" value="ArsR-like_HTH"/>
</dbReference>
<dbReference type="EMBL" id="CP009687">
    <property type="protein sequence ID" value="AKL94834.1"/>
    <property type="molecule type" value="Genomic_DNA"/>
</dbReference>
<organism evidence="1 2">
    <name type="scientific">Clostridium aceticum</name>
    <dbReference type="NCBI Taxonomy" id="84022"/>
    <lineage>
        <taxon>Bacteria</taxon>
        <taxon>Bacillati</taxon>
        <taxon>Bacillota</taxon>
        <taxon>Clostridia</taxon>
        <taxon>Eubacteriales</taxon>
        <taxon>Clostridiaceae</taxon>
        <taxon>Clostridium</taxon>
    </lineage>
</organism>
<dbReference type="GO" id="GO:0003700">
    <property type="term" value="F:DNA-binding transcription factor activity"/>
    <property type="evidence" value="ECO:0007669"/>
    <property type="project" value="InterPro"/>
</dbReference>
<dbReference type="SMART" id="SM01134">
    <property type="entry name" value="DeoRC"/>
    <property type="match status" value="1"/>
</dbReference>
<dbReference type="InterPro" id="IPR037171">
    <property type="entry name" value="NagB/RpiA_transferase-like"/>
</dbReference>
<evidence type="ECO:0000313" key="2">
    <source>
        <dbReference type="Proteomes" id="UP000035704"/>
    </source>
</evidence>
<dbReference type="Proteomes" id="UP000035704">
    <property type="component" value="Chromosome"/>
</dbReference>
<dbReference type="OrthoDB" id="9797223at2"/>
<dbReference type="PANTHER" id="PTHR30363">
    <property type="entry name" value="HTH-TYPE TRANSCRIPTIONAL REGULATOR SRLR-RELATED"/>
    <property type="match status" value="1"/>
</dbReference>
<dbReference type="InterPro" id="IPR001034">
    <property type="entry name" value="DeoR_HTH"/>
</dbReference>
<accession>A0A0D8IBU9</accession>
<dbReference type="InterPro" id="IPR014036">
    <property type="entry name" value="DeoR-like_C"/>
</dbReference>
<dbReference type="RefSeq" id="WP_044823616.1">
    <property type="nucleotide sequence ID" value="NZ_CP009687.1"/>
</dbReference>
<evidence type="ECO:0000313" key="1">
    <source>
        <dbReference type="EMBL" id="AKL94834.1"/>
    </source>
</evidence>
<dbReference type="SUPFAM" id="SSF46785">
    <property type="entry name" value="Winged helix' DNA-binding domain"/>
    <property type="match status" value="1"/>
</dbReference>
<dbReference type="InterPro" id="IPR018356">
    <property type="entry name" value="Tscrpt_reg_HTH_DeoR_CS"/>
</dbReference>
<dbReference type="PANTHER" id="PTHR30363:SF44">
    <property type="entry name" value="AGA OPERON TRANSCRIPTIONAL REPRESSOR-RELATED"/>
    <property type="match status" value="1"/>
</dbReference>
<dbReference type="PROSITE" id="PS51000">
    <property type="entry name" value="HTH_DEOR_2"/>
    <property type="match status" value="1"/>
</dbReference>
<dbReference type="SUPFAM" id="SSF100950">
    <property type="entry name" value="NagB/RpiA/CoA transferase-like"/>
    <property type="match status" value="1"/>
</dbReference>
<dbReference type="Pfam" id="PF08220">
    <property type="entry name" value="HTH_DeoR"/>
    <property type="match status" value="1"/>
</dbReference>
<dbReference type="InterPro" id="IPR036390">
    <property type="entry name" value="WH_DNA-bd_sf"/>
</dbReference>
<dbReference type="PATRIC" id="fig|84022.5.peg.2830"/>
<proteinExistence type="predicted"/>
<dbReference type="AlphaFoldDB" id="A0A0D8IBU9"/>
<reference evidence="1 2" key="1">
    <citation type="submission" date="2014-10" db="EMBL/GenBank/DDBJ databases">
        <title>Genome sequence of Clostridium aceticum DSM 1496.</title>
        <authorList>
            <person name="Poehlein A."/>
            <person name="Schiel-Bengelsdorf B."/>
            <person name="Gottschalk G."/>
            <person name="Duerre P."/>
            <person name="Daniel R."/>
        </authorList>
    </citation>
    <scope>NUCLEOTIDE SEQUENCE [LARGE SCALE GENOMIC DNA]</scope>
    <source>
        <strain evidence="1 2">DSM 1496</strain>
    </source>
</reference>
<dbReference type="InterPro" id="IPR036388">
    <property type="entry name" value="WH-like_DNA-bd_sf"/>
</dbReference>
<keyword evidence="2" id="KW-1185">Reference proteome</keyword>
<protein>
    <submittedName>
        <fullName evidence="1">Transcriptional regulator, DeoR family</fullName>
    </submittedName>
</protein>
<dbReference type="KEGG" id="cace:CACET_c13690"/>
<dbReference type="InterPro" id="IPR050313">
    <property type="entry name" value="Carb_Metab_HTH_regulators"/>
</dbReference>
<gene>
    <name evidence="1" type="ORF">CACET_c13690</name>
</gene>
<dbReference type="PRINTS" id="PR00037">
    <property type="entry name" value="HTHLACR"/>
</dbReference>
<dbReference type="SMART" id="SM00420">
    <property type="entry name" value="HTH_DEOR"/>
    <property type="match status" value="1"/>
</dbReference>
<dbReference type="CDD" id="cd00090">
    <property type="entry name" value="HTH_ARSR"/>
    <property type="match status" value="1"/>
</dbReference>
<dbReference type="Gene3D" id="3.40.50.1360">
    <property type="match status" value="1"/>
</dbReference>
<dbReference type="Gene3D" id="1.10.10.10">
    <property type="entry name" value="Winged helix-like DNA-binding domain superfamily/Winged helix DNA-binding domain"/>
    <property type="match status" value="1"/>
</dbReference>
<name>A0A0D8IBU9_9CLOT</name>
<sequence length="252" mass="27933">MFAEERKTRILEIVNENDRIEVSDLTQQLQVSESTIRRDLQDLEQAGLLKRTHGGAVKLENTSFEPTMDEKELVNIEEKMEIGKRAAAFILDNDTVILDAGTTTLQIAKNIEAKNVTVLTNSILIALALSKNKDIKVVVTGGYIRGEILSIVGPITDKIIQSFRVDKAFVGTNGITIEDGCTTPNIDEAHTKNMMIQSAKEAYIVADHSKFGKISFARIADIDEIHGIITDKSIDEAIIEKYKSNNIQLIYG</sequence>
<dbReference type="STRING" id="84022.CACET_c13690"/>
<dbReference type="Pfam" id="PF00455">
    <property type="entry name" value="DeoRC"/>
    <property type="match status" value="1"/>
</dbReference>